<dbReference type="InterPro" id="IPR038719">
    <property type="entry name" value="Phycobilisome_asu/bsu_sf"/>
</dbReference>
<accession>A0AAJ6NS03</accession>
<dbReference type="Pfam" id="PF00502">
    <property type="entry name" value="Phycobilisome"/>
    <property type="match status" value="1"/>
</dbReference>
<name>A0AAJ6NS03_9CYAN</name>
<evidence type="ECO:0000256" key="2">
    <source>
        <dbReference type="ARBA" id="ARBA00008182"/>
    </source>
</evidence>
<dbReference type="InterPro" id="IPR012128">
    <property type="entry name" value="Phycobilisome_asu/bsu"/>
</dbReference>
<evidence type="ECO:0000256" key="4">
    <source>
        <dbReference type="ARBA" id="ARBA00023307"/>
    </source>
</evidence>
<dbReference type="GO" id="GO:0015979">
    <property type="term" value="P:photosynthesis"/>
    <property type="evidence" value="ECO:0007669"/>
    <property type="project" value="InterPro"/>
</dbReference>
<dbReference type="EMBL" id="CP124543">
    <property type="protein sequence ID" value="WGV25446.1"/>
    <property type="molecule type" value="Genomic_DNA"/>
</dbReference>
<evidence type="ECO:0000256" key="1">
    <source>
        <dbReference type="ARBA" id="ARBA00004445"/>
    </source>
</evidence>
<keyword evidence="6" id="KW-1185">Reference proteome</keyword>
<dbReference type="KEGG" id="hbq:QI031_27540"/>
<dbReference type="AlphaFoldDB" id="A0AAJ6NS03"/>
<dbReference type="SUPFAM" id="SSF46458">
    <property type="entry name" value="Globin-like"/>
    <property type="match status" value="1"/>
</dbReference>
<dbReference type="Gene3D" id="1.10.490.20">
    <property type="entry name" value="Phycocyanins"/>
    <property type="match status" value="1"/>
</dbReference>
<dbReference type="InterPro" id="IPR009050">
    <property type="entry name" value="Globin-like_sf"/>
</dbReference>
<keyword evidence="3" id="KW-0157">Chromophore</keyword>
<dbReference type="RefSeq" id="WP_281482746.1">
    <property type="nucleotide sequence ID" value="NZ_CP124543.1"/>
</dbReference>
<evidence type="ECO:0000256" key="3">
    <source>
        <dbReference type="ARBA" id="ARBA00022991"/>
    </source>
</evidence>
<keyword evidence="4" id="KW-0089">Bile pigment</keyword>
<organism evidence="5 6">
    <name type="scientific">Halotia branconii CENA392</name>
    <dbReference type="NCBI Taxonomy" id="1539056"/>
    <lineage>
        <taxon>Bacteria</taxon>
        <taxon>Bacillati</taxon>
        <taxon>Cyanobacteriota</taxon>
        <taxon>Cyanophyceae</taxon>
        <taxon>Nostocales</taxon>
        <taxon>Nodulariaceae</taxon>
        <taxon>Halotia</taxon>
    </lineage>
</organism>
<dbReference type="GO" id="GO:0030089">
    <property type="term" value="C:phycobilisome"/>
    <property type="evidence" value="ECO:0007669"/>
    <property type="project" value="InterPro"/>
</dbReference>
<reference evidence="5 6" key="1">
    <citation type="journal article" date="2023" name="Limnol Oceanogr Lett">
        <title>Environmental adaptations by the intertidal Antarctic cyanobacterium Halotia branconii CENA392 as revealed using long-read genome sequencing.</title>
        <authorList>
            <person name="Dextro R.B."/>
            <person name="Delbaje E."/>
            <person name="Freitas P.N.N."/>
            <person name="Geraldes V."/>
            <person name="Pinto E."/>
            <person name="Long P.F."/>
            <person name="Fiore M.F."/>
        </authorList>
    </citation>
    <scope>NUCLEOTIDE SEQUENCE [LARGE SCALE GENOMIC DNA]</scope>
    <source>
        <strain evidence="5 6">CENA392</strain>
    </source>
</reference>
<sequence>MFIKQEILNNNLEPVLHRENKSGVESLAQQWAKKYVQNLQVDSNQENSEPLNLSEIVSPAGRKKTAQKIMESLRSVSAKAWNKTEALLSHQVKQHSIDPDIINPWEMAADSFKIYQKTLDVYTQQVTSRPLSEIIKLAKSGEPLYEQALLVCTEQIAPNQLATVIGADIGAIRQKYTSVDPRVVGFVNMQFHYTSQMLLQLLEPLERSLVGAYFKVIDDHLYMPLQRAYEAAAEHNYNSLALSAVQQLLPASTQIAQNICQRVIELYPNYYSMSGVLSDPVIKTSSIRDVEMFQVYLWVCTLEGSIAAIQQELFPLCVMLYPTLKVHWEIIRQMLHLLGQEINTRLTSEQADTLMPYFQALWHMFSPQVFGELGL</sequence>
<gene>
    <name evidence="5" type="ORF">QI031_27540</name>
</gene>
<comment type="similarity">
    <text evidence="2">Belongs to the phycobiliprotein family.</text>
</comment>
<evidence type="ECO:0000313" key="5">
    <source>
        <dbReference type="EMBL" id="WGV25446.1"/>
    </source>
</evidence>
<dbReference type="Proteomes" id="UP001223520">
    <property type="component" value="Chromosome"/>
</dbReference>
<evidence type="ECO:0000313" key="6">
    <source>
        <dbReference type="Proteomes" id="UP001223520"/>
    </source>
</evidence>
<comment type="subcellular location">
    <subcellularLocation>
        <location evidence="1">Cellular thylakoid membrane</location>
        <topology evidence="1">Peripheral membrane protein</topology>
        <orientation evidence="1">Cytoplasmic side</orientation>
    </subcellularLocation>
</comment>
<dbReference type="GO" id="GO:0031676">
    <property type="term" value="C:plasma membrane-derived thylakoid membrane"/>
    <property type="evidence" value="ECO:0007669"/>
    <property type="project" value="UniProtKB-SubCell"/>
</dbReference>
<proteinExistence type="inferred from homology"/>
<protein>
    <submittedName>
        <fullName evidence="5">Uncharacterized protein</fullName>
    </submittedName>
</protein>